<dbReference type="AlphaFoldDB" id="A0A2V1JQ94"/>
<feature type="region of interest" description="Disordered" evidence="1">
    <location>
        <begin position="381"/>
        <end position="416"/>
    </location>
</feature>
<gene>
    <name evidence="2" type="ORF">LG34_06020</name>
</gene>
<accession>A0A2V1JQ94</accession>
<evidence type="ECO:0000256" key="1">
    <source>
        <dbReference type="SAM" id="MobiDB-lite"/>
    </source>
</evidence>
<organism evidence="2 3">
    <name type="scientific">Eubacterium ramulus</name>
    <dbReference type="NCBI Taxonomy" id="39490"/>
    <lineage>
        <taxon>Bacteria</taxon>
        <taxon>Bacillati</taxon>
        <taxon>Bacillota</taxon>
        <taxon>Clostridia</taxon>
        <taxon>Eubacteriales</taxon>
        <taxon>Eubacteriaceae</taxon>
        <taxon>Eubacterium</taxon>
    </lineage>
</organism>
<dbReference type="InterPro" id="IPR006944">
    <property type="entry name" value="Phage/GTA_portal"/>
</dbReference>
<feature type="compositionally biased region" description="Polar residues" evidence="1">
    <location>
        <begin position="387"/>
        <end position="401"/>
    </location>
</feature>
<dbReference type="RefSeq" id="WP_109215241.1">
    <property type="nucleotide sequence ID" value="NZ_JRFU01000061.1"/>
</dbReference>
<dbReference type="EMBL" id="JRFU01000061">
    <property type="protein sequence ID" value="PWE87092.1"/>
    <property type="molecule type" value="Genomic_DNA"/>
</dbReference>
<dbReference type="Pfam" id="PF04860">
    <property type="entry name" value="Phage_portal"/>
    <property type="match status" value="1"/>
</dbReference>
<dbReference type="Proteomes" id="UP000245288">
    <property type="component" value="Unassembled WGS sequence"/>
</dbReference>
<reference evidence="2 3" key="1">
    <citation type="submission" date="2014-09" db="EMBL/GenBank/DDBJ databases">
        <title>Butyrate-producing bacteria isolated from human gut.</title>
        <authorList>
            <person name="Zhang Q."/>
            <person name="Zhao L."/>
        </authorList>
    </citation>
    <scope>NUCLEOTIDE SEQUENCE [LARGE SCALE GENOMIC DNA]</scope>
    <source>
        <strain evidence="2 3">21</strain>
    </source>
</reference>
<sequence>MELNIGNRLKHAWNAFLNRDPTYSYGVSGSGYSFRPDKARLSRGNEKSIITSIFNRISLDVAQIDIKHCEIDSNGSFVKEKDSRLNSCLTLEANCDQTPRSFIQDIVLSMLDEGVVAIVPVDTYGDDPLISDSFDVASMRTGKILEWKPKHVYVQLYNDTTGEKEERWFPKRMIGIVENPLYEVINEPNSTVQRLKRKLALLDVTDEQTASNKLNLIIQLPYTTRSESKRKLAEERREALEEQLSNSKYGVAYADGTEKIIQLNRSVENNLLKQVEYWTNLVYSQLGITQEVMDGTADEKTMLNYMNRTIEPIVSAIVDEMKRKFLTKTARTQGQTIMYFQDPFKLVPISNIAEIADKFTRNCIMTSNELRQVIGMKPSADPMADQLVNNNISQPADQNRSSPEDYEYEEGENQNG</sequence>
<protein>
    <submittedName>
        <fullName evidence="2">Phage portal protein</fullName>
    </submittedName>
</protein>
<dbReference type="OrthoDB" id="2023098at2"/>
<evidence type="ECO:0000313" key="3">
    <source>
        <dbReference type="Proteomes" id="UP000245288"/>
    </source>
</evidence>
<keyword evidence="3" id="KW-1185">Reference proteome</keyword>
<comment type="caution">
    <text evidence="2">The sequence shown here is derived from an EMBL/GenBank/DDBJ whole genome shotgun (WGS) entry which is preliminary data.</text>
</comment>
<name>A0A2V1JQ94_EUBRA</name>
<proteinExistence type="predicted"/>
<feature type="compositionally biased region" description="Acidic residues" evidence="1">
    <location>
        <begin position="404"/>
        <end position="416"/>
    </location>
</feature>
<evidence type="ECO:0000313" key="2">
    <source>
        <dbReference type="EMBL" id="PWE87092.1"/>
    </source>
</evidence>